<sequence length="125" mass="13653">MGSPRQSRGQVAHHSGLAAEETVERELAAAGLVCLARRWRGPGGEIDLIFRDGDRIIFVEVKTARSHAEAAERISRRQADRIAASAQSFLASQPNGLMTDMRLDVALVDGTGRVELLKNAFAGWW</sequence>
<dbReference type="SUPFAM" id="SSF52980">
    <property type="entry name" value="Restriction endonuclease-like"/>
    <property type="match status" value="1"/>
</dbReference>
<dbReference type="AlphaFoldDB" id="A0A0A0EDL3"/>
<dbReference type="PANTHER" id="PTHR34039:SF1">
    <property type="entry name" value="UPF0102 PROTEIN YRAN"/>
    <property type="match status" value="1"/>
</dbReference>
<dbReference type="InterPro" id="IPR011856">
    <property type="entry name" value="tRNA_endonuc-like_dom_sf"/>
</dbReference>
<dbReference type="InterPro" id="IPR011335">
    <property type="entry name" value="Restrct_endonuc-II-like"/>
</dbReference>
<dbReference type="HAMAP" id="MF_00048">
    <property type="entry name" value="UPF0102"/>
    <property type="match status" value="1"/>
</dbReference>
<evidence type="ECO:0000256" key="2">
    <source>
        <dbReference type="HAMAP-Rule" id="MF_00048"/>
    </source>
</evidence>
<name>A0A0A0EDL3_9RHOB</name>
<proteinExistence type="inferred from homology"/>
<evidence type="ECO:0000256" key="1">
    <source>
        <dbReference type="ARBA" id="ARBA00006738"/>
    </source>
</evidence>
<dbReference type="Proteomes" id="UP000030004">
    <property type="component" value="Unassembled WGS sequence"/>
</dbReference>
<gene>
    <name evidence="3" type="ORF">ATO9_14505</name>
</gene>
<keyword evidence="4" id="KW-1185">Reference proteome</keyword>
<comment type="caution">
    <text evidence="3">The sequence shown here is derived from an EMBL/GenBank/DDBJ whole genome shotgun (WGS) entry which is preliminary data.</text>
</comment>
<dbReference type="PANTHER" id="PTHR34039">
    <property type="entry name" value="UPF0102 PROTEIN YRAN"/>
    <property type="match status" value="1"/>
</dbReference>
<protein>
    <recommendedName>
        <fullName evidence="2">UPF0102 protein ATO9_14505</fullName>
    </recommendedName>
</protein>
<dbReference type="GO" id="GO:0003676">
    <property type="term" value="F:nucleic acid binding"/>
    <property type="evidence" value="ECO:0007669"/>
    <property type="project" value="InterPro"/>
</dbReference>
<evidence type="ECO:0000313" key="4">
    <source>
        <dbReference type="Proteomes" id="UP000030004"/>
    </source>
</evidence>
<dbReference type="eggNOG" id="COG0792">
    <property type="taxonomic scope" value="Bacteria"/>
</dbReference>
<reference evidence="3 4" key="1">
    <citation type="journal article" date="2015" name="Antonie Van Leeuwenhoek">
        <title>Pseudooceanicola atlanticus gen. nov. sp. nov., isolated from surface seawater of the Atlantic Ocean and reclassification of Oceanicola batsensis, Oceanicola marinus, Oceanicola nitratireducens, Oceanicola nanhaiensis, Oceanicola antarcticus and Oceanicola flagellatus, as Pseudooceanicola batsensis comb. nov., Pseudooceanicola marinus comb. nov., Pseudooceanicola nitratireducens comb. nov., Pseudooceanicola nanhaiensis comb. nov., Pseudooceanicola antarcticus comb. nov., and Pseudooceanicola flagellatus comb. nov.</title>
        <authorList>
            <person name="Lai Q."/>
            <person name="Li G."/>
            <person name="Liu X."/>
            <person name="Du Y."/>
            <person name="Sun F."/>
            <person name="Shao Z."/>
        </authorList>
    </citation>
    <scope>NUCLEOTIDE SEQUENCE [LARGE SCALE GENOMIC DNA]</scope>
    <source>
        <strain evidence="3 4">22II-s11g</strain>
    </source>
</reference>
<dbReference type="Gene3D" id="3.40.1350.10">
    <property type="match status" value="1"/>
</dbReference>
<dbReference type="Pfam" id="PF02021">
    <property type="entry name" value="UPF0102"/>
    <property type="match status" value="1"/>
</dbReference>
<dbReference type="InterPro" id="IPR003509">
    <property type="entry name" value="UPF0102_YraN-like"/>
</dbReference>
<accession>A0A0A0EDL3</accession>
<dbReference type="STRING" id="1461694.ATO9_14505"/>
<evidence type="ECO:0000313" key="3">
    <source>
        <dbReference type="EMBL" id="KGM48183.1"/>
    </source>
</evidence>
<dbReference type="EMBL" id="AQQX01000005">
    <property type="protein sequence ID" value="KGM48183.1"/>
    <property type="molecule type" value="Genomic_DNA"/>
</dbReference>
<organism evidence="3 4">
    <name type="scientific">Pseudooceanicola atlanticus</name>
    <dbReference type="NCBI Taxonomy" id="1461694"/>
    <lineage>
        <taxon>Bacteria</taxon>
        <taxon>Pseudomonadati</taxon>
        <taxon>Pseudomonadota</taxon>
        <taxon>Alphaproteobacteria</taxon>
        <taxon>Rhodobacterales</taxon>
        <taxon>Paracoccaceae</taxon>
        <taxon>Pseudooceanicola</taxon>
    </lineage>
</organism>
<comment type="similarity">
    <text evidence="1 2">Belongs to the UPF0102 family.</text>
</comment>